<dbReference type="HAMAP" id="MF_01451">
    <property type="entry name" value="AddA"/>
    <property type="match status" value="1"/>
</dbReference>
<dbReference type="SUPFAM" id="SSF52980">
    <property type="entry name" value="Restriction endonuclease-like"/>
    <property type="match status" value="1"/>
</dbReference>
<organism evidence="17 18">
    <name type="scientific">Clostridium magnum DSM 2767</name>
    <dbReference type="NCBI Taxonomy" id="1121326"/>
    <lineage>
        <taxon>Bacteria</taxon>
        <taxon>Bacillati</taxon>
        <taxon>Bacillota</taxon>
        <taxon>Clostridia</taxon>
        <taxon>Eubacteriales</taxon>
        <taxon>Clostridiaceae</taxon>
        <taxon>Clostridium</taxon>
    </lineage>
</organism>
<dbReference type="PROSITE" id="PS51217">
    <property type="entry name" value="UVRD_HELICASE_CTER"/>
    <property type="match status" value="1"/>
</dbReference>
<dbReference type="PATRIC" id="fig|1121326.3.peg.3817"/>
<evidence type="ECO:0000313" key="17">
    <source>
        <dbReference type="EMBL" id="KZL90862.1"/>
    </source>
</evidence>
<feature type="domain" description="UvrD-like helicase ATP-binding" evidence="15">
    <location>
        <begin position="3"/>
        <end position="472"/>
    </location>
</feature>
<evidence type="ECO:0000259" key="16">
    <source>
        <dbReference type="PROSITE" id="PS51217"/>
    </source>
</evidence>
<dbReference type="GO" id="GO:0005829">
    <property type="term" value="C:cytosol"/>
    <property type="evidence" value="ECO:0007669"/>
    <property type="project" value="TreeGrafter"/>
</dbReference>
<dbReference type="Pfam" id="PF00580">
    <property type="entry name" value="UvrD-helicase"/>
    <property type="match status" value="1"/>
</dbReference>
<dbReference type="FunFam" id="3.40.50.300:FF:001236">
    <property type="entry name" value="ATP-dependent helicase/nuclease subunit A"/>
    <property type="match status" value="1"/>
</dbReference>
<reference evidence="17 18" key="1">
    <citation type="submission" date="2016-04" db="EMBL/GenBank/DDBJ databases">
        <title>Genome sequence of Clostridium magnum DSM 2767.</title>
        <authorList>
            <person name="Poehlein A."/>
            <person name="Uhlig R."/>
            <person name="Fischer R."/>
            <person name="Bahl H."/>
            <person name="Daniel R."/>
        </authorList>
    </citation>
    <scope>NUCLEOTIDE SEQUENCE [LARGE SCALE GENOMIC DNA]</scope>
    <source>
        <strain evidence="17 18">DSM 2767</strain>
    </source>
</reference>
<evidence type="ECO:0000256" key="2">
    <source>
        <dbReference type="ARBA" id="ARBA00022741"/>
    </source>
</evidence>
<keyword evidence="6 13" id="KW-0269">Exonuclease</keyword>
<evidence type="ECO:0000256" key="9">
    <source>
        <dbReference type="ARBA" id="ARBA00023204"/>
    </source>
</evidence>
<evidence type="ECO:0000256" key="6">
    <source>
        <dbReference type="ARBA" id="ARBA00022839"/>
    </source>
</evidence>
<dbReference type="InterPro" id="IPR011604">
    <property type="entry name" value="PDDEXK-like_dom_sf"/>
</dbReference>
<dbReference type="Pfam" id="PF13361">
    <property type="entry name" value="UvrD_C"/>
    <property type="match status" value="1"/>
</dbReference>
<evidence type="ECO:0000259" key="15">
    <source>
        <dbReference type="PROSITE" id="PS51198"/>
    </source>
</evidence>
<evidence type="ECO:0000256" key="14">
    <source>
        <dbReference type="PROSITE-ProRule" id="PRU00560"/>
    </source>
</evidence>
<dbReference type="InterPro" id="IPR014016">
    <property type="entry name" value="UvrD-like_ATP-bd"/>
</dbReference>
<comment type="catalytic activity">
    <reaction evidence="11 13">
        <text>Couples ATP hydrolysis with the unwinding of duplex DNA by translocating in the 3'-5' direction.</text>
        <dbReference type="EC" id="5.6.2.4"/>
    </reaction>
</comment>
<dbReference type="InterPro" id="IPR000212">
    <property type="entry name" value="DNA_helicase_UvrD/REP"/>
</dbReference>
<dbReference type="Proteomes" id="UP000076603">
    <property type="component" value="Unassembled WGS sequence"/>
</dbReference>
<dbReference type="PANTHER" id="PTHR11070">
    <property type="entry name" value="UVRD / RECB / PCRA DNA HELICASE FAMILY MEMBER"/>
    <property type="match status" value="1"/>
</dbReference>
<dbReference type="EC" id="5.6.2.4" evidence="13"/>
<dbReference type="GO" id="GO:0000724">
    <property type="term" value="P:double-strand break repair via homologous recombination"/>
    <property type="evidence" value="ECO:0007669"/>
    <property type="project" value="UniProtKB-UniRule"/>
</dbReference>
<dbReference type="Pfam" id="PF12705">
    <property type="entry name" value="PDDEXK_1"/>
    <property type="match status" value="1"/>
</dbReference>
<comment type="function">
    <text evidence="13">The heterodimer acts as both an ATP-dependent DNA helicase and an ATP-dependent, dual-direction single-stranded exonuclease. Recognizes the chi site generating a DNA molecule suitable for the initiation of homologous recombination. The AddA nuclease domain is required for chi fragment generation; this subunit has the helicase and 3' -&gt; 5' nuclease activities.</text>
</comment>
<comment type="subunit">
    <text evidence="13">Heterodimer of AddA and AddB/RexB.</text>
</comment>
<name>A0A161YK34_9CLOT</name>
<dbReference type="STRING" id="1121326.CLMAG_37730"/>
<keyword evidence="8 13" id="KW-0238">DNA-binding</keyword>
<evidence type="ECO:0000256" key="5">
    <source>
        <dbReference type="ARBA" id="ARBA00022806"/>
    </source>
</evidence>
<gene>
    <name evidence="13 17" type="primary">addA</name>
    <name evidence="17" type="ORF">CLMAG_37730</name>
</gene>
<evidence type="ECO:0000256" key="8">
    <source>
        <dbReference type="ARBA" id="ARBA00023125"/>
    </source>
</evidence>
<dbReference type="Gene3D" id="3.90.320.10">
    <property type="match status" value="1"/>
</dbReference>
<comment type="catalytic activity">
    <reaction evidence="12 13">
        <text>ATP + H2O = ADP + phosphate + H(+)</text>
        <dbReference type="Rhea" id="RHEA:13065"/>
        <dbReference type="ChEBI" id="CHEBI:15377"/>
        <dbReference type="ChEBI" id="CHEBI:15378"/>
        <dbReference type="ChEBI" id="CHEBI:30616"/>
        <dbReference type="ChEBI" id="CHEBI:43474"/>
        <dbReference type="ChEBI" id="CHEBI:456216"/>
        <dbReference type="EC" id="5.6.2.4"/>
    </reaction>
</comment>
<dbReference type="GO" id="GO:0033202">
    <property type="term" value="C:DNA helicase complex"/>
    <property type="evidence" value="ECO:0007669"/>
    <property type="project" value="TreeGrafter"/>
</dbReference>
<proteinExistence type="inferred from homology"/>
<dbReference type="PROSITE" id="PS51198">
    <property type="entry name" value="UVRD_HELICASE_ATP_BIND"/>
    <property type="match status" value="1"/>
</dbReference>
<sequence length="1281" mass="149017">MSTKWTEEQNEAIFTKNCNLLVAAGAGAGKTAVLVERIIQRIIDDKENVDIDKLLVVTFTNAAASEMRERIGDAISKQLEARPESKKLQRQLTLLNQSNIMTIHSFCLQVIKNNFHIIDLDPSFRVSDNTEAILLKQETIDELFEEKYEESDNEIFLKLIDSYGGKNDFKVQSMVLNLYEFAKSTPWPNVWLEKMAERFNVGDDFNFGKSEWAEILLNYLSIELEACKSKMEKAVEIVENASGIEYYLEPFKLELQNIYSILSCNSWDDLKRSLFGVDFEKIPAKRNKDADKEAKEKSKKIRDEVKKKLTEIKENIFVGTDSIGNNLKELYPMMKCLAELVISFDEKYSIKKRERGLVDFSDIEHFCLNILTTRDEEGNIQNSPVALEYKQQFEEILIDEYQDSNEVQEVIMNAISRKNHIPNMFMVGDVKQSIYRFRQAKPELFLSKYNSYSEEKGTQQRKIKLFKNFRSRPEIINGVNYLFEQIMSKEIGELEYDEGEALKSGAEFPDLECDREISLEEYSKKVSGSDDISEDCEYSIKNICGGNIELHLIDKQINDVFENEDLDINETIFGDSEDETADNIQIEARLIVKRIKELIDSENKEKFNVYDKNIKGYRPVTYKDIVILMRATSNWAPTFVEELTNASIPVFADTATGYFETVEIRTIMSLLQIIDNPVQDIPLIAVLRSPIEAFQPEELMDIRMINRDVSFYEAMRAVRSNKVSTEDEEIMRYTTEHISKELKDKILNFLSKLNKWRKKALHMPIDEFIWYLYIETGYYGFTGAMPGGAQRQANLRVLFQRAKQYEKTSYKGLFNFINFVNKLKNSSGDMGSAKILGENEDVVRIMSIHKSKGLEFPIVILAGSGKQFNLMDMNRSILFHGELGLGPDYVDSNRRISYPTLVKQVLKRKIKVETLSEEMRILYVAFTRAKEKLIITGGINNIVNTAEKWYEAAANKGHKISQYAIGNAKSYLDWIGPAIVRHMCGKNLREIIGRENASEFVIDDKSRWSIKTWNKESFMKRDNLEDEEDQDLIKEIESLNLINENSKYNEEIGRRLNWKYRYIEASNIPVKFSVSELKRKFALIDVNESREMISSVVLKKPLFIQKTRTLSAAEKGSLMHLVMQHLELNKVSSKEEILEQVKRLVQREFITENESKVVQIDKILEFFKTDLGQRMKNAKNIYREIPFFIEISAIELYKDLPEELYKNEKVLIQGIIDCYFEEDDKLVLLDYKTDFVEDINEFKEKYNLQVYYYKRALEKMTGKSIKNIYLYSFFKDEIIEI</sequence>
<evidence type="ECO:0000313" key="18">
    <source>
        <dbReference type="Proteomes" id="UP000076603"/>
    </source>
</evidence>
<evidence type="ECO:0000256" key="12">
    <source>
        <dbReference type="ARBA" id="ARBA00048988"/>
    </source>
</evidence>
<keyword evidence="9 13" id="KW-0234">DNA repair</keyword>
<keyword evidence="1 13" id="KW-0540">Nuclease</keyword>
<feature type="binding site" evidence="14">
    <location>
        <begin position="24"/>
        <end position="31"/>
    </location>
    <ligand>
        <name>ATP</name>
        <dbReference type="ChEBI" id="CHEBI:30616"/>
    </ligand>
</feature>
<protein>
    <recommendedName>
        <fullName evidence="13">ATP-dependent helicase/nuclease subunit A</fullName>
        <ecNumber evidence="13">3.1.-.-</ecNumber>
        <ecNumber evidence="13">5.6.2.4</ecNumber>
    </recommendedName>
    <alternativeName>
        <fullName evidence="13">ATP-dependent helicase/nuclease AddA</fullName>
    </alternativeName>
    <alternativeName>
        <fullName evidence="13">DNA 3'-5' helicase AddA</fullName>
    </alternativeName>
</protein>
<dbReference type="Gene3D" id="1.10.274.50">
    <property type="match status" value="1"/>
</dbReference>
<comment type="similarity">
    <text evidence="13">Belongs to the helicase family. AddA subfamily.</text>
</comment>
<comment type="cofactor">
    <cofactor evidence="13">
        <name>Mg(2+)</name>
        <dbReference type="ChEBI" id="CHEBI:18420"/>
    </cofactor>
</comment>
<dbReference type="RefSeq" id="WP_066625745.1">
    <property type="nucleotide sequence ID" value="NZ_FQXL01000013.1"/>
</dbReference>
<dbReference type="GO" id="GO:0005524">
    <property type="term" value="F:ATP binding"/>
    <property type="evidence" value="ECO:0007669"/>
    <property type="project" value="UniProtKB-UniRule"/>
</dbReference>
<keyword evidence="10 13" id="KW-0413">Isomerase</keyword>
<feature type="domain" description="UvrD-like helicase C-terminal" evidence="16">
    <location>
        <begin position="538"/>
        <end position="853"/>
    </location>
</feature>
<evidence type="ECO:0000256" key="1">
    <source>
        <dbReference type="ARBA" id="ARBA00022722"/>
    </source>
</evidence>
<keyword evidence="2 13" id="KW-0547">Nucleotide-binding</keyword>
<dbReference type="Gene3D" id="3.40.50.300">
    <property type="entry name" value="P-loop containing nucleotide triphosphate hydrolases"/>
    <property type="match status" value="4"/>
</dbReference>
<dbReference type="NCBIfam" id="TIGR02785">
    <property type="entry name" value="addA_Gpos"/>
    <property type="match status" value="1"/>
</dbReference>
<dbReference type="InterPro" id="IPR014152">
    <property type="entry name" value="AddA"/>
</dbReference>
<evidence type="ECO:0000256" key="11">
    <source>
        <dbReference type="ARBA" id="ARBA00034617"/>
    </source>
</evidence>
<dbReference type="InterPro" id="IPR038726">
    <property type="entry name" value="PDDEXK_AddAB-type"/>
</dbReference>
<dbReference type="InterPro" id="IPR011335">
    <property type="entry name" value="Restrct_endonuc-II-like"/>
</dbReference>
<keyword evidence="3 13" id="KW-0227">DNA damage</keyword>
<evidence type="ECO:0000256" key="7">
    <source>
        <dbReference type="ARBA" id="ARBA00022840"/>
    </source>
</evidence>
<dbReference type="PANTHER" id="PTHR11070:SF48">
    <property type="entry name" value="ATP-DEPENDENT HELICASE_NUCLEASE SUBUNIT A"/>
    <property type="match status" value="1"/>
</dbReference>
<keyword evidence="18" id="KW-1185">Reference proteome</keyword>
<keyword evidence="5 13" id="KW-0347">Helicase</keyword>
<dbReference type="GO" id="GO:0003690">
    <property type="term" value="F:double-stranded DNA binding"/>
    <property type="evidence" value="ECO:0007669"/>
    <property type="project" value="UniProtKB-UniRule"/>
</dbReference>
<dbReference type="InterPro" id="IPR014017">
    <property type="entry name" value="DNA_helicase_UvrD-like_C"/>
</dbReference>
<dbReference type="GO" id="GO:0043138">
    <property type="term" value="F:3'-5' DNA helicase activity"/>
    <property type="evidence" value="ECO:0007669"/>
    <property type="project" value="UniProtKB-UniRule"/>
</dbReference>
<dbReference type="OrthoDB" id="9810135at2"/>
<dbReference type="GO" id="GO:0008408">
    <property type="term" value="F:3'-5' exonuclease activity"/>
    <property type="evidence" value="ECO:0007669"/>
    <property type="project" value="UniProtKB-UniRule"/>
</dbReference>
<accession>A0A161YK34</accession>
<keyword evidence="7 13" id="KW-0067">ATP-binding</keyword>
<dbReference type="EC" id="3.1.-.-" evidence="13"/>
<evidence type="ECO:0000256" key="13">
    <source>
        <dbReference type="HAMAP-Rule" id="MF_01451"/>
    </source>
</evidence>
<dbReference type="SUPFAM" id="SSF52540">
    <property type="entry name" value="P-loop containing nucleoside triphosphate hydrolases"/>
    <property type="match status" value="1"/>
</dbReference>
<comment type="caution">
    <text evidence="17">The sequence shown here is derived from an EMBL/GenBank/DDBJ whole genome shotgun (WGS) entry which is preliminary data.</text>
</comment>
<dbReference type="FunFam" id="3.40.50.300:FF:001196">
    <property type="entry name" value="ATP-dependent helicase/nuclease subunit A"/>
    <property type="match status" value="1"/>
</dbReference>
<dbReference type="GO" id="GO:0016887">
    <property type="term" value="F:ATP hydrolysis activity"/>
    <property type="evidence" value="ECO:0007669"/>
    <property type="project" value="RHEA"/>
</dbReference>
<evidence type="ECO:0000256" key="4">
    <source>
        <dbReference type="ARBA" id="ARBA00022801"/>
    </source>
</evidence>
<keyword evidence="4 13" id="KW-0378">Hydrolase</keyword>
<evidence type="ECO:0000256" key="10">
    <source>
        <dbReference type="ARBA" id="ARBA00023235"/>
    </source>
</evidence>
<evidence type="ECO:0000256" key="3">
    <source>
        <dbReference type="ARBA" id="ARBA00022763"/>
    </source>
</evidence>
<dbReference type="InterPro" id="IPR027417">
    <property type="entry name" value="P-loop_NTPase"/>
</dbReference>
<dbReference type="EMBL" id="LWAE01000004">
    <property type="protein sequence ID" value="KZL90862.1"/>
    <property type="molecule type" value="Genomic_DNA"/>
</dbReference>